<gene>
    <name evidence="1" type="ORF">LCGC14_2514810</name>
</gene>
<proteinExistence type="predicted"/>
<reference evidence="1" key="1">
    <citation type="journal article" date="2015" name="Nature">
        <title>Complex archaea that bridge the gap between prokaryotes and eukaryotes.</title>
        <authorList>
            <person name="Spang A."/>
            <person name="Saw J.H."/>
            <person name="Jorgensen S.L."/>
            <person name="Zaremba-Niedzwiedzka K."/>
            <person name="Martijn J."/>
            <person name="Lind A.E."/>
            <person name="van Eijk R."/>
            <person name="Schleper C."/>
            <person name="Guy L."/>
            <person name="Ettema T.J."/>
        </authorList>
    </citation>
    <scope>NUCLEOTIDE SEQUENCE</scope>
</reference>
<evidence type="ECO:0000313" key="1">
    <source>
        <dbReference type="EMBL" id="KKL14526.1"/>
    </source>
</evidence>
<accession>A0A0F9D9Q0</accession>
<dbReference type="AlphaFoldDB" id="A0A0F9D9Q0"/>
<name>A0A0F9D9Q0_9ZZZZ</name>
<sequence>MPTDEQLKQKMAEVQGWTDLRIHTKQYFTGDFDHWLIGSPPNRKDTCRVPNWPTDRNLSKDLQIKDFRLYAVALDIITEELGISAFHLLERRYPANIECLAWILSEHGYRWVECEACKGGGEVSRFSETSELQTIENISSCPGCSGAGGE</sequence>
<dbReference type="EMBL" id="LAZR01040425">
    <property type="protein sequence ID" value="KKL14526.1"/>
    <property type="molecule type" value="Genomic_DNA"/>
</dbReference>
<feature type="non-terminal residue" evidence="1">
    <location>
        <position position="150"/>
    </location>
</feature>
<protein>
    <submittedName>
        <fullName evidence="1">Uncharacterized protein</fullName>
    </submittedName>
</protein>
<comment type="caution">
    <text evidence="1">The sequence shown here is derived from an EMBL/GenBank/DDBJ whole genome shotgun (WGS) entry which is preliminary data.</text>
</comment>
<organism evidence="1">
    <name type="scientific">marine sediment metagenome</name>
    <dbReference type="NCBI Taxonomy" id="412755"/>
    <lineage>
        <taxon>unclassified sequences</taxon>
        <taxon>metagenomes</taxon>
        <taxon>ecological metagenomes</taxon>
    </lineage>
</organism>